<gene>
    <name evidence="1" type="ORF">CIG21_02710</name>
</gene>
<evidence type="ECO:0000313" key="1">
    <source>
        <dbReference type="EMBL" id="PAJ71093.1"/>
    </source>
</evidence>
<reference evidence="1 2" key="1">
    <citation type="submission" date="2017-08" db="EMBL/GenBank/DDBJ databases">
        <authorList>
            <person name="de Groot N.N."/>
        </authorList>
    </citation>
    <scope>NUCLEOTIDE SEQUENCE [LARGE SCALE GENOMIC DNA]</scope>
    <source>
        <strain evidence="1 2">NBT06-6</strain>
    </source>
</reference>
<dbReference type="EMBL" id="NQMQ01000002">
    <property type="protein sequence ID" value="PAJ71093.1"/>
    <property type="molecule type" value="Genomic_DNA"/>
</dbReference>
<dbReference type="RefSeq" id="WP_095275560.1">
    <property type="nucleotide sequence ID" value="NZ_CP047655.1"/>
</dbReference>
<evidence type="ECO:0000313" key="2">
    <source>
        <dbReference type="Proteomes" id="UP000215771"/>
    </source>
</evidence>
<sequence length="68" mass="7752">MQLELQRTNDAELSARKRSLLSELEALLGEKDAAPENLRVLADSGSLTQQERAIYDELRRVKILLQED</sequence>
<organism evidence="1 2">
    <name type="scientific">Corynebacterium hadale</name>
    <dbReference type="NCBI Taxonomy" id="2026255"/>
    <lineage>
        <taxon>Bacteria</taxon>
        <taxon>Bacillati</taxon>
        <taxon>Actinomycetota</taxon>
        <taxon>Actinomycetes</taxon>
        <taxon>Mycobacteriales</taxon>
        <taxon>Corynebacteriaceae</taxon>
        <taxon>Corynebacterium</taxon>
    </lineage>
</organism>
<proteinExistence type="predicted"/>
<dbReference type="AlphaFoldDB" id="A0A269PI41"/>
<name>A0A269PI41_9CORY</name>
<comment type="caution">
    <text evidence="1">The sequence shown here is derived from an EMBL/GenBank/DDBJ whole genome shotgun (WGS) entry which is preliminary data.</text>
</comment>
<accession>A0A269PI41</accession>
<dbReference type="Proteomes" id="UP000215771">
    <property type="component" value="Unassembled WGS sequence"/>
</dbReference>
<protein>
    <submittedName>
        <fullName evidence="1">Uncharacterized protein</fullName>
    </submittedName>
</protein>